<name>A0ABS4GDL5_9FIRM</name>
<sequence>MREREVKVLNIDKDEIEKKLKKIGAVLLKDEEQTNIRFDTDNNYLKETYNGYLRIRTTKNLLDGKVKNTLTFKKSISRDKMRVNEETETEISNCEETIKILEFLGYNKKRPGYKHRRSYSYDHIIFEIDTWDKDTYSKPYLEIEMSSEDELEKAIKLLQLDRKQITTKSIFELRKD</sequence>
<dbReference type="EMBL" id="JAGGKS010000004">
    <property type="protein sequence ID" value="MBP1925793.1"/>
    <property type="molecule type" value="Genomic_DNA"/>
</dbReference>
<evidence type="ECO:0000259" key="1">
    <source>
        <dbReference type="PROSITE" id="PS51707"/>
    </source>
</evidence>
<dbReference type="SUPFAM" id="SSF55154">
    <property type="entry name" value="CYTH-like phosphatases"/>
    <property type="match status" value="1"/>
</dbReference>
<dbReference type="InterPro" id="IPR023577">
    <property type="entry name" value="CYTH_domain"/>
</dbReference>
<dbReference type="PANTHER" id="PTHR21028">
    <property type="entry name" value="SI:CH211-156B7.4"/>
    <property type="match status" value="1"/>
</dbReference>
<organism evidence="2 3">
    <name type="scientific">Sedimentibacter acidaminivorans</name>
    <dbReference type="NCBI Taxonomy" id="913099"/>
    <lineage>
        <taxon>Bacteria</taxon>
        <taxon>Bacillati</taxon>
        <taxon>Bacillota</taxon>
        <taxon>Tissierellia</taxon>
        <taxon>Sedimentibacter</taxon>
    </lineage>
</organism>
<protein>
    <submittedName>
        <fullName evidence="2">Adenylate cyclase class 2</fullName>
        <ecNumber evidence="2">4.6.1.1</ecNumber>
    </submittedName>
</protein>
<dbReference type="GO" id="GO:0004016">
    <property type="term" value="F:adenylate cyclase activity"/>
    <property type="evidence" value="ECO:0007669"/>
    <property type="project" value="UniProtKB-EC"/>
</dbReference>
<keyword evidence="2" id="KW-0456">Lyase</keyword>
<proteinExistence type="predicted"/>
<dbReference type="EC" id="4.6.1.1" evidence="2"/>
<dbReference type="PANTHER" id="PTHR21028:SF2">
    <property type="entry name" value="CYTH DOMAIN-CONTAINING PROTEIN"/>
    <property type="match status" value="1"/>
</dbReference>
<feature type="domain" description="CYTH" evidence="1">
    <location>
        <begin position="1"/>
        <end position="176"/>
    </location>
</feature>
<dbReference type="Pfam" id="PF01928">
    <property type="entry name" value="CYTH"/>
    <property type="match status" value="1"/>
</dbReference>
<dbReference type="InterPro" id="IPR033469">
    <property type="entry name" value="CYTH-like_dom_sf"/>
</dbReference>
<evidence type="ECO:0000313" key="2">
    <source>
        <dbReference type="EMBL" id="MBP1925793.1"/>
    </source>
</evidence>
<dbReference type="RefSeq" id="WP_209511535.1">
    <property type="nucleotide sequence ID" value="NZ_JAGGKS010000004.1"/>
</dbReference>
<reference evidence="2 3" key="1">
    <citation type="submission" date="2021-03" db="EMBL/GenBank/DDBJ databases">
        <title>Genomic Encyclopedia of Type Strains, Phase IV (KMG-IV): sequencing the most valuable type-strain genomes for metagenomic binning, comparative biology and taxonomic classification.</title>
        <authorList>
            <person name="Goeker M."/>
        </authorList>
    </citation>
    <scope>NUCLEOTIDE SEQUENCE [LARGE SCALE GENOMIC DNA]</scope>
    <source>
        <strain evidence="2 3">DSM 24004</strain>
    </source>
</reference>
<evidence type="ECO:0000313" key="3">
    <source>
        <dbReference type="Proteomes" id="UP001519342"/>
    </source>
</evidence>
<gene>
    <name evidence="2" type="ORF">J2Z76_001654</name>
</gene>
<keyword evidence="3" id="KW-1185">Reference proteome</keyword>
<dbReference type="PROSITE" id="PS51707">
    <property type="entry name" value="CYTH"/>
    <property type="match status" value="1"/>
</dbReference>
<dbReference type="CDD" id="cd07890">
    <property type="entry name" value="CYTH-like_AC_IV-like"/>
    <property type="match status" value="1"/>
</dbReference>
<dbReference type="InterPro" id="IPR008173">
    <property type="entry name" value="Adenylyl_cyclase_CyaB"/>
</dbReference>
<accession>A0ABS4GDL5</accession>
<dbReference type="Proteomes" id="UP001519342">
    <property type="component" value="Unassembled WGS sequence"/>
</dbReference>
<comment type="caution">
    <text evidence="2">The sequence shown here is derived from an EMBL/GenBank/DDBJ whole genome shotgun (WGS) entry which is preliminary data.</text>
</comment>
<dbReference type="Gene3D" id="2.40.320.10">
    <property type="entry name" value="Hypothetical Protein Pfu-838710-001"/>
    <property type="match status" value="1"/>
</dbReference>